<dbReference type="Gene3D" id="2.160.20.120">
    <property type="match status" value="1"/>
</dbReference>
<feature type="non-terminal residue" evidence="3">
    <location>
        <position position="180"/>
    </location>
</feature>
<dbReference type="AlphaFoldDB" id="A0A9D1ZI42"/>
<accession>A0A9D1ZI42</accession>
<organism evidence="3 4">
    <name type="scientific">Candidatus Bacteroides pullicola</name>
    <dbReference type="NCBI Taxonomy" id="2838475"/>
    <lineage>
        <taxon>Bacteria</taxon>
        <taxon>Pseudomonadati</taxon>
        <taxon>Bacteroidota</taxon>
        <taxon>Bacteroidia</taxon>
        <taxon>Bacteroidales</taxon>
        <taxon>Bacteroidaceae</taxon>
        <taxon>Bacteroides</taxon>
    </lineage>
</organism>
<gene>
    <name evidence="3" type="ORF">H9824_08785</name>
</gene>
<evidence type="ECO:0000256" key="1">
    <source>
        <dbReference type="SAM" id="SignalP"/>
    </source>
</evidence>
<evidence type="ECO:0000259" key="2">
    <source>
        <dbReference type="Pfam" id="PF10988"/>
    </source>
</evidence>
<dbReference type="EMBL" id="DXCV01000061">
    <property type="protein sequence ID" value="HIY88784.1"/>
    <property type="molecule type" value="Genomic_DNA"/>
</dbReference>
<protein>
    <submittedName>
        <fullName evidence="3">DUF2807 domain-containing protein</fullName>
    </submittedName>
</protein>
<dbReference type="InterPro" id="IPR021255">
    <property type="entry name" value="DUF2807"/>
</dbReference>
<proteinExistence type="predicted"/>
<feature type="chain" id="PRO_5038680029" evidence="1">
    <location>
        <begin position="23"/>
        <end position="180"/>
    </location>
</feature>
<dbReference type="PROSITE" id="PS51257">
    <property type="entry name" value="PROKAR_LIPOPROTEIN"/>
    <property type="match status" value="1"/>
</dbReference>
<dbReference type="Proteomes" id="UP000886851">
    <property type="component" value="Unassembled WGS sequence"/>
</dbReference>
<reference evidence="3" key="1">
    <citation type="journal article" date="2021" name="PeerJ">
        <title>Extensive microbial diversity within the chicken gut microbiome revealed by metagenomics and culture.</title>
        <authorList>
            <person name="Gilroy R."/>
            <person name="Ravi A."/>
            <person name="Getino M."/>
            <person name="Pursley I."/>
            <person name="Horton D.L."/>
            <person name="Alikhan N.F."/>
            <person name="Baker D."/>
            <person name="Gharbi K."/>
            <person name="Hall N."/>
            <person name="Watson M."/>
            <person name="Adriaenssens E.M."/>
            <person name="Foster-Nyarko E."/>
            <person name="Jarju S."/>
            <person name="Secka A."/>
            <person name="Antonio M."/>
            <person name="Oren A."/>
            <person name="Chaudhuri R.R."/>
            <person name="La Ragione R."/>
            <person name="Hildebrand F."/>
            <person name="Pallen M.J."/>
        </authorList>
    </citation>
    <scope>NUCLEOTIDE SEQUENCE</scope>
    <source>
        <strain evidence="3">Gambia2-208</strain>
    </source>
</reference>
<keyword evidence="1" id="KW-0732">Signal</keyword>
<evidence type="ECO:0000313" key="3">
    <source>
        <dbReference type="EMBL" id="HIY88784.1"/>
    </source>
</evidence>
<evidence type="ECO:0000313" key="4">
    <source>
        <dbReference type="Proteomes" id="UP000886851"/>
    </source>
</evidence>
<dbReference type="Pfam" id="PF10988">
    <property type="entry name" value="DUF2807"/>
    <property type="match status" value="1"/>
</dbReference>
<reference evidence="3" key="2">
    <citation type="submission" date="2021-04" db="EMBL/GenBank/DDBJ databases">
        <authorList>
            <person name="Gilroy R."/>
        </authorList>
    </citation>
    <scope>NUCLEOTIDE SEQUENCE</scope>
    <source>
        <strain evidence="3">Gambia2-208</strain>
    </source>
</reference>
<feature type="signal peptide" evidence="1">
    <location>
        <begin position="1"/>
        <end position="22"/>
    </location>
</feature>
<feature type="domain" description="Putative auto-transporter adhesin head GIN" evidence="2">
    <location>
        <begin position="46"/>
        <end position="167"/>
    </location>
</feature>
<name>A0A9D1ZI42_9BACE</name>
<sequence>MKAKTICIALASLLMCSCASNAQGWFDGKTIKESKNYVTKEIKVSNFNKITVTGSPTVVYTQRSGKPEVTVYTSDNIAEVLDIHVKDGTLYVGFKKGVSVSYRKLDIRVSSPGLNALSVTGSGEIQLANGLKTEDLTLSVAGSGDLDGNHIQCDGLKATVAGSGDLHFDDIRCATVKTSV</sequence>
<comment type="caution">
    <text evidence="3">The sequence shown here is derived from an EMBL/GenBank/DDBJ whole genome shotgun (WGS) entry which is preliminary data.</text>
</comment>